<dbReference type="InterPro" id="IPR050246">
    <property type="entry name" value="Class_II_FBP_aldolase"/>
</dbReference>
<accession>A0ABY9I5P5</accession>
<proteinExistence type="predicted"/>
<comment type="cofactor">
    <cofactor evidence="1">
        <name>Zn(2+)</name>
        <dbReference type="ChEBI" id="CHEBI:29105"/>
    </cofactor>
</comment>
<dbReference type="Gene3D" id="3.20.20.70">
    <property type="entry name" value="Aldolase class I"/>
    <property type="match status" value="1"/>
</dbReference>
<dbReference type="PANTHER" id="PTHR30304:SF0">
    <property type="entry name" value="D-TAGATOSE-1,6-BISPHOSPHATE ALDOLASE SUBUNIT GATY-RELATED"/>
    <property type="match status" value="1"/>
</dbReference>
<dbReference type="RefSeq" id="WP_306088504.1">
    <property type="nucleotide sequence ID" value="NZ_CP120992.1"/>
</dbReference>
<evidence type="ECO:0000313" key="2">
    <source>
        <dbReference type="EMBL" id="WLQ41624.1"/>
    </source>
</evidence>
<evidence type="ECO:0000313" key="3">
    <source>
        <dbReference type="Proteomes" id="UP001229952"/>
    </source>
</evidence>
<dbReference type="PANTHER" id="PTHR30304">
    <property type="entry name" value="D-TAGATOSE-1,6-BISPHOSPHATE ALDOLASE"/>
    <property type="match status" value="1"/>
</dbReference>
<dbReference type="Proteomes" id="UP001229952">
    <property type="component" value="Chromosome"/>
</dbReference>
<dbReference type="NCBIfam" id="TIGR00167">
    <property type="entry name" value="cbbA"/>
    <property type="match status" value="1"/>
</dbReference>
<evidence type="ECO:0000256" key="1">
    <source>
        <dbReference type="ARBA" id="ARBA00001947"/>
    </source>
</evidence>
<protein>
    <submittedName>
        <fullName evidence="2">Class II fructose-bisphosphate aldolase</fullName>
    </submittedName>
</protein>
<reference evidence="2 3" key="1">
    <citation type="submission" date="2023-03" db="EMBL/GenBank/DDBJ databases">
        <title>Isolation and description of six Streptomyces strains from soil environments, able to metabolize different microbial glucans.</title>
        <authorList>
            <person name="Widen T."/>
            <person name="Larsbrink J."/>
        </authorList>
    </citation>
    <scope>NUCLEOTIDE SEQUENCE [LARGE SCALE GENOMIC DNA]</scope>
    <source>
        <strain evidence="2 3">Mut2</strain>
    </source>
</reference>
<dbReference type="SUPFAM" id="SSF51569">
    <property type="entry name" value="Aldolase"/>
    <property type="match status" value="1"/>
</dbReference>
<keyword evidence="3" id="KW-1185">Reference proteome</keyword>
<gene>
    <name evidence="2" type="ORF">P8A22_17510</name>
</gene>
<dbReference type="InterPro" id="IPR000771">
    <property type="entry name" value="FBA_II"/>
</dbReference>
<dbReference type="CDD" id="cd00947">
    <property type="entry name" value="TBP_aldolase_IIB"/>
    <property type="match status" value="1"/>
</dbReference>
<dbReference type="PIRSF" id="PIRSF001359">
    <property type="entry name" value="F_bP_aldolase_II"/>
    <property type="match status" value="1"/>
</dbReference>
<sequence>MPLVSTGELVSAAQAEGRGIAAFNVITLEHAEAIATGAERAGAPAILQISENAVKFHGGRLSAIAAAAAAVARTSAAPLALHLDHVESVELLHQASDEGFGSVMFDASKLSYEENVRATAEAVAWGHERGIWIEAELGKVGGKEGEAPLDAHAPGVRTDPAEAAAYVAATGVDALAVAVGSSHAMTERTAALDHALIGRLRDAVPVPLVLHGSSGVPDEEIRQAVASSGMVKINVGTALNTAFTGAVRAHLAENTTGVDPRKYLAPGREAMAAVISHFLGLVSGAAR</sequence>
<organism evidence="2 3">
    <name type="scientific">Streptomyces laculatispora</name>
    <dbReference type="NCBI Taxonomy" id="887464"/>
    <lineage>
        <taxon>Bacteria</taxon>
        <taxon>Bacillati</taxon>
        <taxon>Actinomycetota</taxon>
        <taxon>Actinomycetes</taxon>
        <taxon>Kitasatosporales</taxon>
        <taxon>Streptomycetaceae</taxon>
        <taxon>Streptomyces</taxon>
    </lineage>
</organism>
<dbReference type="EMBL" id="CP120992">
    <property type="protein sequence ID" value="WLQ41624.1"/>
    <property type="molecule type" value="Genomic_DNA"/>
</dbReference>
<dbReference type="PROSITE" id="PS00806">
    <property type="entry name" value="ALDOLASE_CLASS_II_2"/>
    <property type="match status" value="1"/>
</dbReference>
<dbReference type="InterPro" id="IPR013785">
    <property type="entry name" value="Aldolase_TIM"/>
</dbReference>
<name>A0ABY9I5P5_9ACTN</name>
<dbReference type="Pfam" id="PF01116">
    <property type="entry name" value="F_bP_aldolase"/>
    <property type="match status" value="1"/>
</dbReference>